<accession>A0A0D9WFU6</accession>
<dbReference type="SUPFAM" id="SSF49354">
    <property type="entry name" value="PapD-like"/>
    <property type="match status" value="1"/>
</dbReference>
<dbReference type="GO" id="GO:0005789">
    <property type="term" value="C:endoplasmic reticulum membrane"/>
    <property type="evidence" value="ECO:0007669"/>
    <property type="project" value="InterPro"/>
</dbReference>
<keyword evidence="3" id="KW-1133">Transmembrane helix</keyword>
<keyword evidence="3" id="KW-0812">Transmembrane</keyword>
<evidence type="ECO:0000259" key="4">
    <source>
        <dbReference type="PROSITE" id="PS50202"/>
    </source>
</evidence>
<dbReference type="InterPro" id="IPR000535">
    <property type="entry name" value="MSP_dom"/>
</dbReference>
<feature type="domain" description="MSP" evidence="4">
    <location>
        <begin position="8"/>
        <end position="124"/>
    </location>
</feature>
<reference evidence="5 6" key="1">
    <citation type="submission" date="2012-08" db="EMBL/GenBank/DDBJ databases">
        <title>Oryza genome evolution.</title>
        <authorList>
            <person name="Wing R.A."/>
        </authorList>
    </citation>
    <scope>NUCLEOTIDE SEQUENCE</scope>
</reference>
<evidence type="ECO:0000256" key="2">
    <source>
        <dbReference type="SAM" id="Coils"/>
    </source>
</evidence>
<dbReference type="STRING" id="77586.A0A0D9WFU6"/>
<dbReference type="HOGENOM" id="CLU_036554_0_0_1"/>
<dbReference type="EnsemblPlants" id="LPERR05G11230.1">
    <property type="protein sequence ID" value="LPERR05G11230.1"/>
    <property type="gene ID" value="LPERR05G11230"/>
</dbReference>
<dbReference type="eggNOG" id="KOG0439">
    <property type="taxonomic scope" value="Eukaryota"/>
</dbReference>
<dbReference type="FunFam" id="2.60.40.10:FF:000813">
    <property type="entry name" value="Vesicle-associated protein 1-1"/>
    <property type="match status" value="1"/>
</dbReference>
<feature type="transmembrane region" description="Helical" evidence="3">
    <location>
        <begin position="347"/>
        <end position="366"/>
    </location>
</feature>
<feature type="coiled-coil region" evidence="2">
    <location>
        <begin position="290"/>
        <end position="331"/>
    </location>
</feature>
<organism evidence="5 6">
    <name type="scientific">Leersia perrieri</name>
    <dbReference type="NCBI Taxonomy" id="77586"/>
    <lineage>
        <taxon>Eukaryota</taxon>
        <taxon>Viridiplantae</taxon>
        <taxon>Streptophyta</taxon>
        <taxon>Embryophyta</taxon>
        <taxon>Tracheophyta</taxon>
        <taxon>Spermatophyta</taxon>
        <taxon>Magnoliopsida</taxon>
        <taxon>Liliopsida</taxon>
        <taxon>Poales</taxon>
        <taxon>Poaceae</taxon>
        <taxon>BOP clade</taxon>
        <taxon>Oryzoideae</taxon>
        <taxon>Oryzeae</taxon>
        <taxon>Oryzinae</taxon>
        <taxon>Leersia</taxon>
    </lineage>
</organism>
<evidence type="ECO:0000313" key="5">
    <source>
        <dbReference type="EnsemblPlants" id="LPERR05G11230.1"/>
    </source>
</evidence>
<dbReference type="Gramene" id="LPERR05G11230.1">
    <property type="protein sequence ID" value="LPERR05G11230.1"/>
    <property type="gene ID" value="LPERR05G11230"/>
</dbReference>
<dbReference type="GO" id="GO:0005886">
    <property type="term" value="C:plasma membrane"/>
    <property type="evidence" value="ECO:0007669"/>
    <property type="project" value="TreeGrafter"/>
</dbReference>
<dbReference type="PANTHER" id="PTHR10809">
    <property type="entry name" value="VESICLE-ASSOCIATED MEMBRANE PROTEIN-ASSOCIATED PROTEIN"/>
    <property type="match status" value="1"/>
</dbReference>
<dbReference type="InterPro" id="IPR008962">
    <property type="entry name" value="PapD-like_sf"/>
</dbReference>
<evidence type="ECO:0000256" key="1">
    <source>
        <dbReference type="ARBA" id="ARBA00008932"/>
    </source>
</evidence>
<dbReference type="PROSITE" id="PS50202">
    <property type="entry name" value="MSP"/>
    <property type="match status" value="1"/>
</dbReference>
<dbReference type="GO" id="GO:0090158">
    <property type="term" value="P:endoplasmic reticulum membrane organization"/>
    <property type="evidence" value="ECO:0007669"/>
    <property type="project" value="TreeGrafter"/>
</dbReference>
<name>A0A0D9WFU6_9ORYZ</name>
<dbReference type="AlphaFoldDB" id="A0A0D9WFU6"/>
<keyword evidence="3" id="KW-0472">Membrane</keyword>
<keyword evidence="6" id="KW-1185">Reference proteome</keyword>
<proteinExistence type="inferred from homology"/>
<sequence length="368" mass="40634">MGSEVFALVEIHPRELRFEFEVKKKSSCSVNLVNKSEEYVAFKVKTTSPKRYCVRPNVGVIHPRETFIMQALNTAPPDLQIKDKFLLQTTAVPFGTADEDIAPSFFSKETGRYIEENKLRVVLVSATQPEEELLNAGVPGVEVPVAKETLNFVNKVPNVMIEVPHSLKTSFLPLTENPATLNETPFPVKQATCLPLSKEIPAISAESTHHWKGTLAVSVGSTILNPSNEVPAISAESAYHGKETPAVSIESNFLSTETNVALCECPSAPKESAILSNRLVNAGNFHHVAVQNLMSRLSNLEVKLEEAESVIIKLREETRTTIQERDKLQHEMLFLTRKGTSRSQGGFPLLFVVYMAILGVSLGYLLHV</sequence>
<protein>
    <recommendedName>
        <fullName evidence="4">MSP domain-containing protein</fullName>
    </recommendedName>
</protein>
<dbReference type="Gene3D" id="2.60.40.10">
    <property type="entry name" value="Immunoglobulins"/>
    <property type="match status" value="1"/>
</dbReference>
<dbReference type="GO" id="GO:0061817">
    <property type="term" value="P:endoplasmic reticulum-plasma membrane tethering"/>
    <property type="evidence" value="ECO:0007669"/>
    <property type="project" value="TreeGrafter"/>
</dbReference>
<reference evidence="6" key="2">
    <citation type="submission" date="2013-12" db="EMBL/GenBank/DDBJ databases">
        <authorList>
            <person name="Yu Y."/>
            <person name="Lee S."/>
            <person name="de Baynast K."/>
            <person name="Wissotski M."/>
            <person name="Liu L."/>
            <person name="Talag J."/>
            <person name="Goicoechea J."/>
            <person name="Angelova A."/>
            <person name="Jetty R."/>
            <person name="Kudrna D."/>
            <person name="Golser W."/>
            <person name="Rivera L."/>
            <person name="Zhang J."/>
            <person name="Wing R."/>
        </authorList>
    </citation>
    <scope>NUCLEOTIDE SEQUENCE</scope>
</reference>
<dbReference type="InterPro" id="IPR013783">
    <property type="entry name" value="Ig-like_fold"/>
</dbReference>
<comment type="similarity">
    <text evidence="1">Belongs to the VAMP-associated protein (VAP) (TC 9.B.17) family.</text>
</comment>
<dbReference type="InterPro" id="IPR016763">
    <property type="entry name" value="VAP"/>
</dbReference>
<evidence type="ECO:0000256" key="3">
    <source>
        <dbReference type="SAM" id="Phobius"/>
    </source>
</evidence>
<dbReference type="Pfam" id="PF00635">
    <property type="entry name" value="Motile_Sperm"/>
    <property type="match status" value="1"/>
</dbReference>
<evidence type="ECO:0000313" key="6">
    <source>
        <dbReference type="Proteomes" id="UP000032180"/>
    </source>
</evidence>
<dbReference type="Proteomes" id="UP000032180">
    <property type="component" value="Chromosome 5"/>
</dbReference>
<dbReference type="PANTHER" id="PTHR10809:SF158">
    <property type="entry name" value="OS05G0373000 PROTEIN"/>
    <property type="match status" value="1"/>
</dbReference>
<reference evidence="5" key="3">
    <citation type="submission" date="2015-04" db="UniProtKB">
        <authorList>
            <consortium name="EnsemblPlants"/>
        </authorList>
    </citation>
    <scope>IDENTIFICATION</scope>
</reference>
<keyword evidence="2" id="KW-0175">Coiled coil</keyword>